<dbReference type="SFLD" id="SFLDG00002">
    <property type="entry name" value="C1.7:_P-type_atpase_like"/>
    <property type="match status" value="1"/>
</dbReference>
<dbReference type="InterPro" id="IPR023298">
    <property type="entry name" value="ATPase_P-typ_TM_dom_sf"/>
</dbReference>
<dbReference type="PRINTS" id="PR00119">
    <property type="entry name" value="CATATPASE"/>
</dbReference>
<evidence type="ECO:0000256" key="5">
    <source>
        <dbReference type="ARBA" id="ARBA00022723"/>
    </source>
</evidence>
<feature type="transmembrane region" description="Helical" evidence="12">
    <location>
        <begin position="197"/>
        <end position="220"/>
    </location>
</feature>
<reference evidence="15" key="1">
    <citation type="submission" date="2016-11" db="EMBL/GenBank/DDBJ databases">
        <title>Dehalogenimonas formicexedens sp. nov., a chlorinated alkane respiring bacterium isolated from contaminated groundwater.</title>
        <authorList>
            <person name="Key T.A."/>
            <person name="Bowman K.S."/>
            <person name="Lee I."/>
            <person name="Chun J."/>
            <person name="Albuquerque L."/>
            <person name="da Costa M.S."/>
            <person name="Rainey F.A."/>
            <person name="Moe W.M."/>
        </authorList>
    </citation>
    <scope>NUCLEOTIDE SEQUENCE [LARGE SCALE GENOMIC DNA]</scope>
    <source>
        <strain evidence="15">NSZ-14</strain>
    </source>
</reference>
<dbReference type="FunFam" id="3.40.50.1000:FF:000211">
    <property type="entry name" value="Plasma membrane ATPase"/>
    <property type="match status" value="1"/>
</dbReference>
<keyword evidence="14" id="KW-0378">Hydrolase</keyword>
<dbReference type="SUPFAM" id="SSF81653">
    <property type="entry name" value="Calcium ATPase, transduction domain A"/>
    <property type="match status" value="1"/>
</dbReference>
<keyword evidence="10 12" id="KW-1133">Transmembrane helix</keyword>
<comment type="subcellular location">
    <subcellularLocation>
        <location evidence="1">Membrane</location>
        <topology evidence="1">Multi-pass membrane protein</topology>
    </subcellularLocation>
</comment>
<evidence type="ECO:0000256" key="7">
    <source>
        <dbReference type="ARBA" id="ARBA00022840"/>
    </source>
</evidence>
<keyword evidence="5" id="KW-0479">Metal-binding</keyword>
<dbReference type="FunFam" id="2.70.150.10:FF:000042">
    <property type="entry name" value="Plasma membrane ATPase"/>
    <property type="match status" value="1"/>
</dbReference>
<accession>A0A1P8F4R8</accession>
<dbReference type="CDD" id="cd02076">
    <property type="entry name" value="P-type_ATPase_H"/>
    <property type="match status" value="1"/>
</dbReference>
<keyword evidence="11 12" id="KW-0472">Membrane</keyword>
<dbReference type="GO" id="GO:0046872">
    <property type="term" value="F:metal ion binding"/>
    <property type="evidence" value="ECO:0007669"/>
    <property type="project" value="UniProtKB-KW"/>
</dbReference>
<feature type="transmembrane region" description="Helical" evidence="12">
    <location>
        <begin position="609"/>
        <end position="634"/>
    </location>
</feature>
<feature type="transmembrane region" description="Helical" evidence="12">
    <location>
        <begin position="579"/>
        <end position="597"/>
    </location>
</feature>
<evidence type="ECO:0000256" key="12">
    <source>
        <dbReference type="SAM" id="Phobius"/>
    </source>
</evidence>
<dbReference type="STRING" id="1839801.Dform_00106"/>
<dbReference type="InterPro" id="IPR023214">
    <property type="entry name" value="HAD_sf"/>
</dbReference>
<keyword evidence="3" id="KW-0597">Phosphoprotein</keyword>
<keyword evidence="6" id="KW-0547">Nucleotide-binding</keyword>
<dbReference type="Gene3D" id="1.20.1110.10">
    <property type="entry name" value="Calcium-transporting ATPase, transmembrane domain"/>
    <property type="match status" value="1"/>
</dbReference>
<evidence type="ECO:0000256" key="3">
    <source>
        <dbReference type="ARBA" id="ARBA00022553"/>
    </source>
</evidence>
<dbReference type="GO" id="GO:0008553">
    <property type="term" value="F:P-type proton-exporting transporter activity"/>
    <property type="evidence" value="ECO:0007669"/>
    <property type="project" value="InterPro"/>
</dbReference>
<feature type="transmembrane region" description="Helical" evidence="12">
    <location>
        <begin position="165"/>
        <end position="185"/>
    </location>
</feature>
<evidence type="ECO:0000313" key="15">
    <source>
        <dbReference type="Proteomes" id="UP000185934"/>
    </source>
</evidence>
<dbReference type="InterPro" id="IPR001757">
    <property type="entry name" value="P_typ_ATPase"/>
</dbReference>
<dbReference type="InterPro" id="IPR036412">
    <property type="entry name" value="HAD-like_sf"/>
</dbReference>
<keyword evidence="9" id="KW-1278">Translocase</keyword>
<dbReference type="InterPro" id="IPR044492">
    <property type="entry name" value="P_typ_ATPase_HD_dom"/>
</dbReference>
<feature type="transmembrane region" description="Helical" evidence="12">
    <location>
        <begin position="678"/>
        <end position="699"/>
    </location>
</feature>
<dbReference type="Gene3D" id="3.40.50.1000">
    <property type="entry name" value="HAD superfamily/HAD-like"/>
    <property type="match status" value="1"/>
</dbReference>
<dbReference type="PRINTS" id="PR00120">
    <property type="entry name" value="HATPASE"/>
</dbReference>
<evidence type="ECO:0000313" key="14">
    <source>
        <dbReference type="EMBL" id="APV43469.1"/>
    </source>
</evidence>
<dbReference type="KEGG" id="dfo:Dform_00106"/>
<dbReference type="PANTHER" id="PTHR42861">
    <property type="entry name" value="CALCIUM-TRANSPORTING ATPASE"/>
    <property type="match status" value="1"/>
</dbReference>
<keyword evidence="4 12" id="KW-0812">Transmembrane</keyword>
<dbReference type="SUPFAM" id="SSF81665">
    <property type="entry name" value="Calcium ATPase, transmembrane domain M"/>
    <property type="match status" value="1"/>
</dbReference>
<dbReference type="GO" id="GO:0120029">
    <property type="term" value="P:proton export across plasma membrane"/>
    <property type="evidence" value="ECO:0007669"/>
    <property type="project" value="InterPro"/>
</dbReference>
<dbReference type="InterPro" id="IPR006534">
    <property type="entry name" value="P-type_ATPase_IIIA"/>
</dbReference>
<evidence type="ECO:0000256" key="2">
    <source>
        <dbReference type="ARBA" id="ARBA00008804"/>
    </source>
</evidence>
<comment type="similarity">
    <text evidence="2">Belongs to the cation transport ATPase (P-type) (TC 3.A.3) family. Type IIIA subfamily.</text>
</comment>
<dbReference type="GO" id="GO:0005524">
    <property type="term" value="F:ATP binding"/>
    <property type="evidence" value="ECO:0007669"/>
    <property type="project" value="UniProtKB-KW"/>
</dbReference>
<dbReference type="SFLD" id="SFLDS00003">
    <property type="entry name" value="Haloacid_Dehalogenase"/>
    <property type="match status" value="1"/>
</dbReference>
<proteinExistence type="inferred from homology"/>
<evidence type="ECO:0000256" key="9">
    <source>
        <dbReference type="ARBA" id="ARBA00022967"/>
    </source>
</evidence>
<evidence type="ECO:0000256" key="10">
    <source>
        <dbReference type="ARBA" id="ARBA00022989"/>
    </source>
</evidence>
<dbReference type="InterPro" id="IPR023299">
    <property type="entry name" value="ATPase_P-typ_cyto_dom_N"/>
</dbReference>
<keyword evidence="7" id="KW-0067">ATP-binding</keyword>
<keyword evidence="15" id="KW-1185">Reference proteome</keyword>
<protein>
    <submittedName>
        <fullName evidence="14">H+-transporting ATPase</fullName>
        <ecNumber evidence="14">3.6.3.6</ecNumber>
    </submittedName>
</protein>
<dbReference type="NCBIfam" id="TIGR01647">
    <property type="entry name" value="ATPase-IIIA_H"/>
    <property type="match status" value="1"/>
</dbReference>
<dbReference type="GO" id="GO:0016887">
    <property type="term" value="F:ATP hydrolysis activity"/>
    <property type="evidence" value="ECO:0007669"/>
    <property type="project" value="InterPro"/>
</dbReference>
<dbReference type="FunFam" id="3.40.1110.10:FF:000005">
    <property type="entry name" value="Plasma membrane ATPase"/>
    <property type="match status" value="1"/>
</dbReference>
<dbReference type="EC" id="3.6.3.6" evidence="14"/>
<dbReference type="PROSITE" id="PS00154">
    <property type="entry name" value="ATPASE_E1_E2"/>
    <property type="match status" value="1"/>
</dbReference>
<evidence type="ECO:0000259" key="13">
    <source>
        <dbReference type="Pfam" id="PF00122"/>
    </source>
</evidence>
<dbReference type="Proteomes" id="UP000185934">
    <property type="component" value="Chromosome"/>
</dbReference>
<evidence type="ECO:0000256" key="4">
    <source>
        <dbReference type="ARBA" id="ARBA00022692"/>
    </source>
</evidence>
<dbReference type="InterPro" id="IPR008250">
    <property type="entry name" value="ATPase_P-typ_transduc_dom_A_sf"/>
</dbReference>
<feature type="transmembrane region" description="Helical" evidence="12">
    <location>
        <begin position="12"/>
        <end position="31"/>
    </location>
</feature>
<evidence type="ECO:0000256" key="6">
    <source>
        <dbReference type="ARBA" id="ARBA00022741"/>
    </source>
</evidence>
<feature type="transmembrane region" description="Helical" evidence="12">
    <location>
        <begin position="646"/>
        <end position="666"/>
    </location>
</feature>
<organism evidence="14 15">
    <name type="scientific">Dehalogenimonas formicexedens</name>
    <dbReference type="NCBI Taxonomy" id="1839801"/>
    <lineage>
        <taxon>Bacteria</taxon>
        <taxon>Bacillati</taxon>
        <taxon>Chloroflexota</taxon>
        <taxon>Dehalococcoidia</taxon>
        <taxon>Dehalococcoidales</taxon>
        <taxon>Dehalococcoidaceae</taxon>
        <taxon>Dehalogenimonas</taxon>
    </lineage>
</organism>
<dbReference type="AlphaFoldDB" id="A0A1P8F4R8"/>
<keyword evidence="8" id="KW-0460">Magnesium</keyword>
<dbReference type="Gene3D" id="3.40.1110.10">
    <property type="entry name" value="Calcium-transporting ATPase, cytoplasmic domain N"/>
    <property type="match status" value="1"/>
</dbReference>
<name>A0A1P8F4R8_9CHLR</name>
<evidence type="ECO:0000256" key="1">
    <source>
        <dbReference type="ARBA" id="ARBA00004141"/>
    </source>
</evidence>
<dbReference type="NCBIfam" id="TIGR01494">
    <property type="entry name" value="ATPase_P-type"/>
    <property type="match status" value="2"/>
</dbReference>
<evidence type="ECO:0000256" key="11">
    <source>
        <dbReference type="ARBA" id="ARBA00023136"/>
    </source>
</evidence>
<dbReference type="Gene3D" id="2.70.150.10">
    <property type="entry name" value="Calcium-transporting ATPase, cytoplasmic transduction domain A"/>
    <property type="match status" value="1"/>
</dbReference>
<sequence>MIMIAAALSAVLHHWPDLILIIALLLLNAVVGFHEEYQAGDAVAALKKQLAIQALVKRDGKWATVASRELVPGDIVRLSLGNIVPADAKLINGDPVELDQSALTGESLPVERQPGDAVYSGSIIRRGEADALIFGTGKNTFYGKTVNLVQDTVTRSHLQRAVLKMADYLILIAVVLAVILVSVALARHQSFLEVLRFVVVLTIAAVPVAMPAVMSVTLSLGAKTLALKRAIVTRLNAVEEVAGIDILCSDKTGTLTQASLTAGEPFAIPGISARQIMADAALASRTESRDAIDQAICAIVSPEELKDFETVHFTPFDPVSKRTEAQVEQGSSTFKVTKGAPHIVIALDPSLASQTENIAGVIDGFAAKGYRSLGVARTDNSGAWHFEGLIPLFDPLRVDSKETVAATQKMGVELKMLTGDQVAIAKEISKELGLGTDIFDASVFEETGSIKNGKLMNAIEQADGFAQVFPEHKYRIVDMLQRQGHIVGMTGDGVNDAPALKKADAGIAVAGATDAARSAAEIVLLNPGLSVIVDAIKESRKTFQRMLSYAIYRISETIRVLLFLTLAILVYGIYPVTPIMIVLLAILNDGAILTIAYDNTRPSDKPERWNFRTVLGVATQLGIYGVLSSFLIFVLGRQVLHLPNDVLMTMMYLKFSIAGHLMLFSARTRGPFWSIRPAKILLLAVIGTQILATLIAVYGFLMTPLGWADAGFVWAYCGLQLMIQDRVKLLAYRITDSRHGF</sequence>
<dbReference type="InterPro" id="IPR059000">
    <property type="entry name" value="ATPase_P-type_domA"/>
</dbReference>
<dbReference type="SUPFAM" id="SSF56784">
    <property type="entry name" value="HAD-like"/>
    <property type="match status" value="1"/>
</dbReference>
<dbReference type="SFLD" id="SFLDF00027">
    <property type="entry name" value="p-type_atpase"/>
    <property type="match status" value="1"/>
</dbReference>
<dbReference type="Pfam" id="PF00122">
    <property type="entry name" value="E1-E2_ATPase"/>
    <property type="match status" value="1"/>
</dbReference>
<feature type="domain" description="P-type ATPase A" evidence="13">
    <location>
        <begin position="51"/>
        <end position="150"/>
    </location>
</feature>
<feature type="transmembrane region" description="Helical" evidence="12">
    <location>
        <begin position="550"/>
        <end position="573"/>
    </location>
</feature>
<dbReference type="EMBL" id="CP018258">
    <property type="protein sequence ID" value="APV43469.1"/>
    <property type="molecule type" value="Genomic_DNA"/>
</dbReference>
<dbReference type="InterPro" id="IPR018303">
    <property type="entry name" value="ATPase_P-typ_P_site"/>
</dbReference>
<gene>
    <name evidence="14" type="ORF">Dform_00106</name>
</gene>
<dbReference type="Pfam" id="PF00702">
    <property type="entry name" value="Hydrolase"/>
    <property type="match status" value="1"/>
</dbReference>
<dbReference type="GO" id="GO:0016020">
    <property type="term" value="C:membrane"/>
    <property type="evidence" value="ECO:0007669"/>
    <property type="project" value="UniProtKB-SubCell"/>
</dbReference>
<evidence type="ECO:0000256" key="8">
    <source>
        <dbReference type="ARBA" id="ARBA00022842"/>
    </source>
</evidence>